<keyword evidence="3" id="KW-0812">Transmembrane</keyword>
<dbReference type="CDD" id="cd06225">
    <property type="entry name" value="HAMP"/>
    <property type="match status" value="1"/>
</dbReference>
<dbReference type="InterPro" id="IPR033479">
    <property type="entry name" value="dCache_1"/>
</dbReference>
<dbReference type="SMART" id="SM00283">
    <property type="entry name" value="MA"/>
    <property type="match status" value="1"/>
</dbReference>
<dbReference type="InterPro" id="IPR003660">
    <property type="entry name" value="HAMP_dom"/>
</dbReference>
<dbReference type="SUPFAM" id="SSF58104">
    <property type="entry name" value="Methyl-accepting chemotaxis protein (MCP) signaling domain"/>
    <property type="match status" value="1"/>
</dbReference>
<reference evidence="11 12" key="1">
    <citation type="submission" date="2021-04" db="EMBL/GenBank/DDBJ databases">
        <title>The genome sequence of type strain Ideonella paludis KCTC 32238.</title>
        <authorList>
            <person name="Liu Y."/>
        </authorList>
    </citation>
    <scope>NUCLEOTIDE SEQUENCE [LARGE SCALE GENOMIC DNA]</scope>
    <source>
        <strain evidence="11 12">KCTC 32238</strain>
    </source>
</reference>
<dbReference type="InterPro" id="IPR051310">
    <property type="entry name" value="MCP_chemotaxis"/>
</dbReference>
<sequence>MPSLRGQVQARPQGVLMIPALNTLRARLVATTGALVLLSLLTLVSYNHVAARSSALSDLEAHTRSLAHSHAVSISDWVASRRAVVQSFTGAMSDADPVPRLAQAEKAGDFDTTYFGFADKRIAFSKPQQLPEGYDPTSRPWYTQAAAGQAVVLTEPYVDASTKKLVITFATAIREGGAVKAVAAGDVFMDGVSKNIASIRPTPSSFGFVVSKDGKVMVHEQVERVLKPATDMSADLNLALLAQAGTRLSEFNMAGREMLMTTQAIEGTPWTLVVALDKAEALAGVSAMLWQSLLGSAALALVSLLAVGGLLASRLKGLATLRDAMREVAQGDGDLTRRLQADGSDELAAIGHHFNQFVDKIQHTLVEIRATSESVRIATEEIATGNQDLSTRTEHTASSLQETASSMSQMTGQVGHSAETARQANQLASSAADAARRGGEVVDQVVGSMDQITHSSRKIAEIIGVIDGIAFQTNILALNAAVEAARAGEQGRGFAVVAAEVRSLAQRSATAAREIKTLIDTSVTHVATGAEQVNRTGTVMHDIVSSVRRVADMIGDIASASEEQRDGIAQVNVAVAQLDQMTQQNAALVEESAAAAASLKDQATRLANAVAAFRIGESGGPQGAASGASRLARMAPMLMSTVPGAVSRDHTSASKPAIKAMPSQALSTANADQNWETF</sequence>
<feature type="domain" description="HAMP" evidence="10">
    <location>
        <begin position="312"/>
        <end position="366"/>
    </location>
</feature>
<comment type="caution">
    <text evidence="11">The sequence shown here is derived from an EMBL/GenBank/DDBJ whole genome shotgun (WGS) entry which is preliminary data.</text>
</comment>
<dbReference type="InterPro" id="IPR004090">
    <property type="entry name" value="Chemotax_Me-accpt_rcpt"/>
</dbReference>
<evidence type="ECO:0000256" key="8">
    <source>
        <dbReference type="SAM" id="MobiDB-lite"/>
    </source>
</evidence>
<keyword evidence="12" id="KW-1185">Reference proteome</keyword>
<evidence type="ECO:0000313" key="11">
    <source>
        <dbReference type="EMBL" id="MBQ0937648.1"/>
    </source>
</evidence>
<dbReference type="PROSITE" id="PS50111">
    <property type="entry name" value="CHEMOTAXIS_TRANSDUC_2"/>
    <property type="match status" value="1"/>
</dbReference>
<protein>
    <submittedName>
        <fullName evidence="11">HAMP domain-containing protein</fullName>
    </submittedName>
</protein>
<dbReference type="Gene3D" id="3.30.450.20">
    <property type="entry name" value="PAS domain"/>
    <property type="match status" value="2"/>
</dbReference>
<dbReference type="Gene3D" id="1.10.287.950">
    <property type="entry name" value="Methyl-accepting chemotaxis protein"/>
    <property type="match status" value="1"/>
</dbReference>
<evidence type="ECO:0000256" key="6">
    <source>
        <dbReference type="ARBA" id="ARBA00029447"/>
    </source>
</evidence>
<gene>
    <name evidence="11" type="ORF">KAK11_20150</name>
</gene>
<dbReference type="Pfam" id="PF02743">
    <property type="entry name" value="dCache_1"/>
    <property type="match status" value="1"/>
</dbReference>
<dbReference type="SUPFAM" id="SSF103190">
    <property type="entry name" value="Sensory domain-like"/>
    <property type="match status" value="1"/>
</dbReference>
<dbReference type="Pfam" id="PF00015">
    <property type="entry name" value="MCPsignal"/>
    <property type="match status" value="1"/>
</dbReference>
<feature type="region of interest" description="Disordered" evidence="8">
    <location>
        <begin position="646"/>
        <end position="678"/>
    </location>
</feature>
<dbReference type="Proteomes" id="UP000672097">
    <property type="component" value="Unassembled WGS sequence"/>
</dbReference>
<evidence type="ECO:0000256" key="5">
    <source>
        <dbReference type="ARBA" id="ARBA00023136"/>
    </source>
</evidence>
<dbReference type="CDD" id="cd12913">
    <property type="entry name" value="PDC1_MCP_like"/>
    <property type="match status" value="1"/>
</dbReference>
<feature type="compositionally biased region" description="Polar residues" evidence="8">
    <location>
        <begin position="664"/>
        <end position="678"/>
    </location>
</feature>
<evidence type="ECO:0000256" key="2">
    <source>
        <dbReference type="ARBA" id="ARBA00022475"/>
    </source>
</evidence>
<name>A0ABS5E2P0_9BURK</name>
<evidence type="ECO:0000256" key="4">
    <source>
        <dbReference type="ARBA" id="ARBA00022989"/>
    </source>
</evidence>
<keyword evidence="7" id="KW-0807">Transducer</keyword>
<evidence type="ECO:0000259" key="10">
    <source>
        <dbReference type="PROSITE" id="PS50885"/>
    </source>
</evidence>
<dbReference type="SMART" id="SM00304">
    <property type="entry name" value="HAMP"/>
    <property type="match status" value="1"/>
</dbReference>
<accession>A0ABS5E2P0</accession>
<dbReference type="PROSITE" id="PS50885">
    <property type="entry name" value="HAMP"/>
    <property type="match status" value="1"/>
</dbReference>
<evidence type="ECO:0000313" key="12">
    <source>
        <dbReference type="Proteomes" id="UP000672097"/>
    </source>
</evidence>
<evidence type="ECO:0000256" key="1">
    <source>
        <dbReference type="ARBA" id="ARBA00004651"/>
    </source>
</evidence>
<keyword evidence="5" id="KW-0472">Membrane</keyword>
<feature type="domain" description="Methyl-accepting transducer" evidence="9">
    <location>
        <begin position="371"/>
        <end position="600"/>
    </location>
</feature>
<proteinExistence type="inferred from homology"/>
<feature type="region of interest" description="Disordered" evidence="8">
    <location>
        <begin position="386"/>
        <end position="411"/>
    </location>
</feature>
<dbReference type="CDD" id="cd11386">
    <property type="entry name" value="MCP_signal"/>
    <property type="match status" value="1"/>
</dbReference>
<dbReference type="CDD" id="cd12912">
    <property type="entry name" value="PDC2_MCP_like"/>
    <property type="match status" value="1"/>
</dbReference>
<keyword evidence="4" id="KW-1133">Transmembrane helix</keyword>
<dbReference type="EMBL" id="JAGQDG010000009">
    <property type="protein sequence ID" value="MBQ0937648.1"/>
    <property type="molecule type" value="Genomic_DNA"/>
</dbReference>
<organism evidence="11 12">
    <name type="scientific">Ideonella paludis</name>
    <dbReference type="NCBI Taxonomy" id="1233411"/>
    <lineage>
        <taxon>Bacteria</taxon>
        <taxon>Pseudomonadati</taxon>
        <taxon>Pseudomonadota</taxon>
        <taxon>Betaproteobacteria</taxon>
        <taxon>Burkholderiales</taxon>
        <taxon>Sphaerotilaceae</taxon>
        <taxon>Ideonella</taxon>
    </lineage>
</organism>
<dbReference type="InterPro" id="IPR004089">
    <property type="entry name" value="MCPsignal_dom"/>
</dbReference>
<dbReference type="PRINTS" id="PR00260">
    <property type="entry name" value="CHEMTRNSDUCR"/>
</dbReference>
<comment type="similarity">
    <text evidence="6">Belongs to the methyl-accepting chemotaxis (MCP) protein family.</text>
</comment>
<dbReference type="PANTHER" id="PTHR43531">
    <property type="entry name" value="PROTEIN ICFG"/>
    <property type="match status" value="1"/>
</dbReference>
<comment type="subcellular location">
    <subcellularLocation>
        <location evidence="1">Cell membrane</location>
        <topology evidence="1">Multi-pass membrane protein</topology>
    </subcellularLocation>
</comment>
<evidence type="ECO:0000256" key="7">
    <source>
        <dbReference type="PROSITE-ProRule" id="PRU00284"/>
    </source>
</evidence>
<dbReference type="PANTHER" id="PTHR43531:SF16">
    <property type="entry name" value="METHYL-ACCEPTING CHEMOTAXIS PROTEIN II"/>
    <property type="match status" value="1"/>
</dbReference>
<keyword evidence="2" id="KW-1003">Cell membrane</keyword>
<evidence type="ECO:0000259" key="9">
    <source>
        <dbReference type="PROSITE" id="PS50111"/>
    </source>
</evidence>
<dbReference type="InterPro" id="IPR029151">
    <property type="entry name" value="Sensor-like_sf"/>
</dbReference>
<dbReference type="Pfam" id="PF00672">
    <property type="entry name" value="HAMP"/>
    <property type="match status" value="1"/>
</dbReference>
<evidence type="ECO:0000256" key="3">
    <source>
        <dbReference type="ARBA" id="ARBA00022692"/>
    </source>
</evidence>